<feature type="compositionally biased region" description="Polar residues" evidence="5">
    <location>
        <begin position="514"/>
        <end position="534"/>
    </location>
</feature>
<keyword evidence="4 6" id="KW-0472">Membrane</keyword>
<feature type="compositionally biased region" description="Polar residues" evidence="5">
    <location>
        <begin position="493"/>
        <end position="505"/>
    </location>
</feature>
<keyword evidence="3 6" id="KW-1133">Transmembrane helix</keyword>
<accession>A0AAV2IEE3</accession>
<feature type="compositionally biased region" description="Polar residues" evidence="5">
    <location>
        <begin position="434"/>
        <end position="454"/>
    </location>
</feature>
<keyword evidence="2 6" id="KW-0812">Transmembrane</keyword>
<dbReference type="PROSITE" id="PS50262">
    <property type="entry name" value="G_PROTEIN_RECEP_F1_2"/>
    <property type="match status" value="1"/>
</dbReference>
<dbReference type="AlphaFoldDB" id="A0AAV2IEE3"/>
<evidence type="ECO:0000256" key="3">
    <source>
        <dbReference type="ARBA" id="ARBA00022989"/>
    </source>
</evidence>
<feature type="transmembrane region" description="Helical" evidence="6">
    <location>
        <begin position="215"/>
        <end position="243"/>
    </location>
</feature>
<comment type="caution">
    <text evidence="8">The sequence shown here is derived from an EMBL/GenBank/DDBJ whole genome shotgun (WGS) entry which is preliminary data.</text>
</comment>
<dbReference type="GO" id="GO:0004930">
    <property type="term" value="F:G protein-coupled receptor activity"/>
    <property type="evidence" value="ECO:0007669"/>
    <property type="project" value="InterPro"/>
</dbReference>
<feature type="transmembrane region" description="Helical" evidence="6">
    <location>
        <begin position="85"/>
        <end position="107"/>
    </location>
</feature>
<feature type="domain" description="G-protein coupled receptors family 1 profile" evidence="7">
    <location>
        <begin position="65"/>
        <end position="245"/>
    </location>
</feature>
<evidence type="ECO:0000256" key="1">
    <source>
        <dbReference type="ARBA" id="ARBA00004370"/>
    </source>
</evidence>
<dbReference type="GO" id="GO:0016020">
    <property type="term" value="C:membrane"/>
    <property type="evidence" value="ECO:0007669"/>
    <property type="project" value="UniProtKB-SubCell"/>
</dbReference>
<sequence>MMNATLELDNITTPGSVYDNLTVLTTWALVNGTSAPATAPRLRHVVTDFLEKYYSIFILALGTIGNLLAFAVLSRKTFRVSTIGIFLRFLTLADLGALYTGVVYFLVKSLFDYDVRKADELSCKFHRWLSYVTCDLSSWALVLVSTARLISIVWPMKRLVTRRRVYVAIVTTVVIIFGVNIPMFVMYGNVYVPEKKTWKLCVFTTKSYDEFYNHIWGWIVFLKFTAVPGLILTGLNTALVLSVSRTGKALVKMDEFGGSKPVKAAANAKLMFSRWRRQGRADIDDRSSTRESPDHADTEVYETDLSESGFDVDVDLETACAFCGRATGDKTTCLCLIIEKFDEPGTPRKSSVVGGWGNNNETPLADINELLKSHALNSSILQAQIWTPCKDNSAEQTENIQIAVTQPYIVITPSNCRRVVDTSVEAEPERESLSPVSVDTSFLTSENVSPQTDVKTVDGSKIRGNGSPDTPGFESVKEKDSNSNSSHTTNETFQSDDTNSNTVAITNPVRRSDFSTNANVPSANHENTAQQTVVGNGDIAKQSVHGDGDIAKHSVQGNG</sequence>
<gene>
    <name evidence="8" type="ORF">GSLYS_00018112001</name>
</gene>
<reference evidence="8 9" key="1">
    <citation type="submission" date="2024-04" db="EMBL/GenBank/DDBJ databases">
        <authorList>
            <consortium name="Genoscope - CEA"/>
            <person name="William W."/>
        </authorList>
    </citation>
    <scope>NUCLEOTIDE SEQUENCE [LARGE SCALE GENOMIC DNA]</scope>
</reference>
<dbReference type="Pfam" id="PF00001">
    <property type="entry name" value="7tm_1"/>
    <property type="match status" value="1"/>
</dbReference>
<comment type="subcellular location">
    <subcellularLocation>
        <location evidence="1">Membrane</location>
    </subcellularLocation>
</comment>
<feature type="non-terminal residue" evidence="8">
    <location>
        <position position="559"/>
    </location>
</feature>
<dbReference type="Proteomes" id="UP001497497">
    <property type="component" value="Unassembled WGS sequence"/>
</dbReference>
<evidence type="ECO:0000256" key="6">
    <source>
        <dbReference type="SAM" id="Phobius"/>
    </source>
</evidence>
<dbReference type="InterPro" id="IPR052954">
    <property type="entry name" value="GPCR-Ligand_Int"/>
</dbReference>
<feature type="region of interest" description="Disordered" evidence="5">
    <location>
        <begin position="422"/>
        <end position="559"/>
    </location>
</feature>
<dbReference type="PANTHER" id="PTHR46641">
    <property type="entry name" value="FMRFAMIDE RECEPTOR-RELATED"/>
    <property type="match status" value="1"/>
</dbReference>
<evidence type="ECO:0000256" key="4">
    <source>
        <dbReference type="ARBA" id="ARBA00023136"/>
    </source>
</evidence>
<evidence type="ECO:0000313" key="8">
    <source>
        <dbReference type="EMBL" id="CAL1544599.1"/>
    </source>
</evidence>
<proteinExistence type="predicted"/>
<protein>
    <recommendedName>
        <fullName evidence="7">G-protein coupled receptors family 1 profile domain-containing protein</fullName>
    </recommendedName>
</protein>
<dbReference type="SUPFAM" id="SSF81321">
    <property type="entry name" value="Family A G protein-coupled receptor-like"/>
    <property type="match status" value="1"/>
</dbReference>
<evidence type="ECO:0000259" key="7">
    <source>
        <dbReference type="PROSITE" id="PS50262"/>
    </source>
</evidence>
<evidence type="ECO:0000256" key="2">
    <source>
        <dbReference type="ARBA" id="ARBA00022692"/>
    </source>
</evidence>
<evidence type="ECO:0000313" key="9">
    <source>
        <dbReference type="Proteomes" id="UP001497497"/>
    </source>
</evidence>
<name>A0AAV2IEE3_LYMST</name>
<organism evidence="8 9">
    <name type="scientific">Lymnaea stagnalis</name>
    <name type="common">Great pond snail</name>
    <name type="synonym">Helix stagnalis</name>
    <dbReference type="NCBI Taxonomy" id="6523"/>
    <lineage>
        <taxon>Eukaryota</taxon>
        <taxon>Metazoa</taxon>
        <taxon>Spiralia</taxon>
        <taxon>Lophotrochozoa</taxon>
        <taxon>Mollusca</taxon>
        <taxon>Gastropoda</taxon>
        <taxon>Heterobranchia</taxon>
        <taxon>Euthyneura</taxon>
        <taxon>Panpulmonata</taxon>
        <taxon>Hygrophila</taxon>
        <taxon>Lymnaeoidea</taxon>
        <taxon>Lymnaeidae</taxon>
        <taxon>Lymnaea</taxon>
    </lineage>
</organism>
<keyword evidence="9" id="KW-1185">Reference proteome</keyword>
<feature type="compositionally biased region" description="Low complexity" evidence="5">
    <location>
        <begin position="482"/>
        <end position="492"/>
    </location>
</feature>
<dbReference type="Gene3D" id="1.20.1070.10">
    <property type="entry name" value="Rhodopsin 7-helix transmembrane proteins"/>
    <property type="match status" value="1"/>
</dbReference>
<feature type="transmembrane region" description="Helical" evidence="6">
    <location>
        <begin position="166"/>
        <end position="187"/>
    </location>
</feature>
<dbReference type="InterPro" id="IPR000276">
    <property type="entry name" value="GPCR_Rhodpsn"/>
</dbReference>
<dbReference type="InterPro" id="IPR017452">
    <property type="entry name" value="GPCR_Rhodpsn_7TM"/>
</dbReference>
<dbReference type="EMBL" id="CAXITT010000633">
    <property type="protein sequence ID" value="CAL1544599.1"/>
    <property type="molecule type" value="Genomic_DNA"/>
</dbReference>
<feature type="transmembrane region" description="Helical" evidence="6">
    <location>
        <begin position="53"/>
        <end position="73"/>
    </location>
</feature>
<evidence type="ECO:0000256" key="5">
    <source>
        <dbReference type="SAM" id="MobiDB-lite"/>
    </source>
</evidence>